<evidence type="ECO:0008006" key="4">
    <source>
        <dbReference type="Google" id="ProtNLM"/>
    </source>
</evidence>
<dbReference type="AlphaFoldDB" id="A0A0U5L738"/>
<sequence>MIRKTLAAMLMLAAVQAQAAYECSVKPQDDVVVGPQSVQVVGSNGNLEISPTGNVKFNGSAVEVDNATRQKAIDYQAALRRDLPWIDQGATQRLEKGRVALDRVIVEKLGEQSNVRNRLSTLNTQLKQQMNRIIEHRSDGLTFHHQAIDQVRQDGEQLVQSSLGGVLQDSLNEMGSKQSGGGGNGNPLQAIMGNLGGLQQAIQAEWSNQEQDFQNFGHEVCNRVTTLEAQRKALVAGIRS</sequence>
<accession>A0A0U5L738</accession>
<evidence type="ECO:0000313" key="2">
    <source>
        <dbReference type="EMBL" id="CUU25160.1"/>
    </source>
</evidence>
<dbReference type="KEGG" id="ege:EM595_2929"/>
<evidence type="ECO:0000256" key="1">
    <source>
        <dbReference type="SAM" id="SignalP"/>
    </source>
</evidence>
<dbReference type="InterPro" id="IPR021307">
    <property type="entry name" value="DUF2884"/>
</dbReference>
<dbReference type="OrthoDB" id="7057921at2"/>
<keyword evidence="1" id="KW-0732">Signal</keyword>
<dbReference type="STRING" id="1619313.EM595_2929"/>
<protein>
    <recommendedName>
        <fullName evidence="4">Secreted protein</fullName>
    </recommendedName>
</protein>
<evidence type="ECO:0000313" key="3">
    <source>
        <dbReference type="Proteomes" id="UP000059419"/>
    </source>
</evidence>
<dbReference type="Pfam" id="PF11101">
    <property type="entry name" value="DUF2884"/>
    <property type="match status" value="1"/>
</dbReference>
<dbReference type="EMBL" id="LN907827">
    <property type="protein sequence ID" value="CUU25160.1"/>
    <property type="molecule type" value="Genomic_DNA"/>
</dbReference>
<dbReference type="NCBIfam" id="NF007913">
    <property type="entry name" value="PRK10626.1"/>
    <property type="match status" value="1"/>
</dbReference>
<name>A0A0U5L738_9GAMM</name>
<feature type="signal peptide" evidence="1">
    <location>
        <begin position="1"/>
        <end position="19"/>
    </location>
</feature>
<dbReference type="GeneID" id="84612096"/>
<gene>
    <name evidence="2" type="primary">yggN</name>
    <name evidence="2" type="ORF">EM595_2929</name>
</gene>
<organism evidence="2 3">
    <name type="scientific">Duffyella gerundensis</name>
    <dbReference type="NCBI Taxonomy" id="1619313"/>
    <lineage>
        <taxon>Bacteria</taxon>
        <taxon>Pseudomonadati</taxon>
        <taxon>Pseudomonadota</taxon>
        <taxon>Gammaproteobacteria</taxon>
        <taxon>Enterobacterales</taxon>
        <taxon>Erwiniaceae</taxon>
        <taxon>Duffyella</taxon>
    </lineage>
</organism>
<proteinExistence type="predicted"/>
<dbReference type="PATRIC" id="fig|1619313.3.peg.3038"/>
<reference evidence="3" key="1">
    <citation type="submission" date="2015-11" db="EMBL/GenBank/DDBJ databases">
        <authorList>
            <person name="Blom J."/>
        </authorList>
    </citation>
    <scope>NUCLEOTIDE SEQUENCE [LARGE SCALE GENOMIC DNA]</scope>
</reference>
<dbReference type="RefSeq" id="WP_067433538.1">
    <property type="nucleotide sequence ID" value="NZ_CP072598.1"/>
</dbReference>
<keyword evidence="3" id="KW-1185">Reference proteome</keyword>
<feature type="chain" id="PRO_5006861105" description="Secreted protein" evidence="1">
    <location>
        <begin position="20"/>
        <end position="240"/>
    </location>
</feature>
<dbReference type="Proteomes" id="UP000059419">
    <property type="component" value="Chromosome 1"/>
</dbReference>